<keyword evidence="3" id="KW-1185">Reference proteome</keyword>
<dbReference type="AlphaFoldDB" id="A0A7K0CK40"/>
<feature type="transmembrane region" description="Helical" evidence="1">
    <location>
        <begin position="40"/>
        <end position="59"/>
    </location>
</feature>
<protein>
    <recommendedName>
        <fullName evidence="4">Integral membrane protein</fullName>
    </recommendedName>
</protein>
<evidence type="ECO:0008006" key="4">
    <source>
        <dbReference type="Google" id="ProtNLM"/>
    </source>
</evidence>
<comment type="caution">
    <text evidence="2">The sequence shown here is derived from an EMBL/GenBank/DDBJ whole genome shotgun (WGS) entry which is preliminary data.</text>
</comment>
<dbReference type="Proteomes" id="UP000466345">
    <property type="component" value="Unassembled WGS sequence"/>
</dbReference>
<dbReference type="EMBL" id="WEGJ01000015">
    <property type="protein sequence ID" value="MQY13836.1"/>
    <property type="molecule type" value="Genomic_DNA"/>
</dbReference>
<sequence length="247" mass="24998">MTATARRAGADLRLLRAAVFTAVCVALSAGGHVLASASAVPLWALGAAFAVVLGVTWAGAGRERSLRAIAGLLTVGQLGLHALFALGQHTDPAPTSGVTAFARKLVCGHSGMPLTEGHARHLVSAAGVDPDRLAPVAAPGGHLGHAAAASSYTLPMLLGHLLAALAAGWLLRRGEAALFRLVRLARPAPRLLGALRLAAALRDGLPYAVGPRPVPRRTRDGAPPADPSVVLAHSVIRRGPPGCGLAA</sequence>
<evidence type="ECO:0000256" key="1">
    <source>
        <dbReference type="SAM" id="Phobius"/>
    </source>
</evidence>
<feature type="transmembrane region" description="Helical" evidence="1">
    <location>
        <begin position="152"/>
        <end position="171"/>
    </location>
</feature>
<feature type="transmembrane region" description="Helical" evidence="1">
    <location>
        <begin position="12"/>
        <end position="34"/>
    </location>
</feature>
<evidence type="ECO:0000313" key="2">
    <source>
        <dbReference type="EMBL" id="MQY13836.1"/>
    </source>
</evidence>
<dbReference type="OrthoDB" id="4350641at2"/>
<evidence type="ECO:0000313" key="3">
    <source>
        <dbReference type="Proteomes" id="UP000466345"/>
    </source>
</evidence>
<gene>
    <name evidence="2" type="ORF">SRB5_39920</name>
</gene>
<accession>A0A7K0CK40</accession>
<feature type="transmembrane region" description="Helical" evidence="1">
    <location>
        <begin position="66"/>
        <end position="86"/>
    </location>
</feature>
<name>A0A7K0CK40_9ACTN</name>
<reference evidence="2 3" key="1">
    <citation type="submission" date="2019-10" db="EMBL/GenBank/DDBJ databases">
        <title>Streptomyces smaragdinus sp. nov. and Streptomyces fabii sp. nov., isolated from the gut of fungus growing-termite Macrotermes natalensis.</title>
        <authorList>
            <person name="Schwitalla J."/>
            <person name="Benndorf R."/>
            <person name="Martin K."/>
            <person name="De Beer W."/>
            <person name="Kaster A.-K."/>
            <person name="Vollmers J."/>
            <person name="Poulsen M."/>
            <person name="Beemelmanns C."/>
        </authorList>
    </citation>
    <scope>NUCLEOTIDE SEQUENCE [LARGE SCALE GENOMIC DNA]</scope>
    <source>
        <strain evidence="2 3">RB5</strain>
    </source>
</reference>
<keyword evidence="1" id="KW-0812">Transmembrane</keyword>
<organism evidence="2 3">
    <name type="scientific">Streptomyces smaragdinus</name>
    <dbReference type="NCBI Taxonomy" id="2585196"/>
    <lineage>
        <taxon>Bacteria</taxon>
        <taxon>Bacillati</taxon>
        <taxon>Actinomycetota</taxon>
        <taxon>Actinomycetes</taxon>
        <taxon>Kitasatosporales</taxon>
        <taxon>Streptomycetaceae</taxon>
        <taxon>Streptomyces</taxon>
    </lineage>
</organism>
<proteinExistence type="predicted"/>
<keyword evidence="1" id="KW-1133">Transmembrane helix</keyword>
<keyword evidence="1" id="KW-0472">Membrane</keyword>
<dbReference type="RefSeq" id="WP_153453905.1">
    <property type="nucleotide sequence ID" value="NZ_WEGJ01000015.1"/>
</dbReference>